<evidence type="ECO:0000313" key="1">
    <source>
        <dbReference type="EMBL" id="CAB4027917.1"/>
    </source>
</evidence>
<name>A0A7D9L926_PARCT</name>
<sequence length="66" mass="7619">ILKKIMNPEEKSNFIGFKIPSYRDGRKIRPSSPERYDGFTAETSKNPRELAVVPSLHRWLKCAGKE</sequence>
<feature type="non-terminal residue" evidence="1">
    <location>
        <position position="66"/>
    </location>
</feature>
<comment type="caution">
    <text evidence="1">The sequence shown here is derived from an EMBL/GenBank/DDBJ whole genome shotgun (WGS) entry which is preliminary data.</text>
</comment>
<gene>
    <name evidence="1" type="ORF">PACLA_8A021560</name>
</gene>
<evidence type="ECO:0000313" key="2">
    <source>
        <dbReference type="Proteomes" id="UP001152795"/>
    </source>
</evidence>
<keyword evidence="2" id="KW-1185">Reference proteome</keyword>
<dbReference type="Proteomes" id="UP001152795">
    <property type="component" value="Unassembled WGS sequence"/>
</dbReference>
<reference evidence="1" key="1">
    <citation type="submission" date="2020-04" db="EMBL/GenBank/DDBJ databases">
        <authorList>
            <person name="Alioto T."/>
            <person name="Alioto T."/>
            <person name="Gomez Garrido J."/>
        </authorList>
    </citation>
    <scope>NUCLEOTIDE SEQUENCE</scope>
    <source>
        <strain evidence="1">A484AB</strain>
    </source>
</reference>
<proteinExistence type="predicted"/>
<dbReference type="EMBL" id="CACRXK020015125">
    <property type="protein sequence ID" value="CAB4027917.1"/>
    <property type="molecule type" value="Genomic_DNA"/>
</dbReference>
<protein>
    <submittedName>
        <fullName evidence="1">Uncharacterized protein</fullName>
    </submittedName>
</protein>
<dbReference type="OrthoDB" id="9972253at2759"/>
<feature type="non-terminal residue" evidence="1">
    <location>
        <position position="1"/>
    </location>
</feature>
<dbReference type="AlphaFoldDB" id="A0A7D9L926"/>
<organism evidence="1 2">
    <name type="scientific">Paramuricea clavata</name>
    <name type="common">Red gorgonian</name>
    <name type="synonym">Violescent sea-whip</name>
    <dbReference type="NCBI Taxonomy" id="317549"/>
    <lineage>
        <taxon>Eukaryota</taxon>
        <taxon>Metazoa</taxon>
        <taxon>Cnidaria</taxon>
        <taxon>Anthozoa</taxon>
        <taxon>Octocorallia</taxon>
        <taxon>Malacalcyonacea</taxon>
        <taxon>Plexauridae</taxon>
        <taxon>Paramuricea</taxon>
    </lineage>
</organism>
<accession>A0A7D9L926</accession>